<evidence type="ECO:0000313" key="1">
    <source>
        <dbReference type="EMBL" id="KAG5404133.1"/>
    </source>
</evidence>
<protein>
    <submittedName>
        <fullName evidence="1">Uncharacterized protein</fullName>
    </submittedName>
</protein>
<reference evidence="1 2" key="1">
    <citation type="submission" date="2021-03" db="EMBL/GenBank/DDBJ databases">
        <authorList>
            <person name="King G.J."/>
            <person name="Bancroft I."/>
            <person name="Baten A."/>
            <person name="Bloomfield J."/>
            <person name="Borpatragohain P."/>
            <person name="He Z."/>
            <person name="Irish N."/>
            <person name="Irwin J."/>
            <person name="Liu K."/>
            <person name="Mauleon R.P."/>
            <person name="Moore J."/>
            <person name="Morris R."/>
            <person name="Ostergaard L."/>
            <person name="Wang B."/>
            <person name="Wells R."/>
        </authorList>
    </citation>
    <scope>NUCLEOTIDE SEQUENCE [LARGE SCALE GENOMIC DNA]</scope>
    <source>
        <strain evidence="1">R-o-18</strain>
        <tissue evidence="1">Leaf</tissue>
    </source>
</reference>
<gene>
    <name evidence="1" type="primary">A03g502360.1_BraROA</name>
    <name evidence="1" type="ORF">IGI04_010252</name>
</gene>
<keyword evidence="2" id="KW-1185">Reference proteome</keyword>
<dbReference type="EMBL" id="JADBGQ010000003">
    <property type="protein sequence ID" value="KAG5404133.1"/>
    <property type="molecule type" value="Genomic_DNA"/>
</dbReference>
<evidence type="ECO:0000313" key="2">
    <source>
        <dbReference type="Proteomes" id="UP000823674"/>
    </source>
</evidence>
<sequence length="65" mass="7673">MFRITLYQYTTGNTSTYSYMCSTIVQTFPHAMYAINLDLRYLQWIHARILLAKLNPQQITTKPAR</sequence>
<proteinExistence type="predicted"/>
<name>A0ABQ7MZN2_BRACM</name>
<comment type="caution">
    <text evidence="1">The sequence shown here is derived from an EMBL/GenBank/DDBJ whole genome shotgun (WGS) entry which is preliminary data.</text>
</comment>
<organism evidence="1 2">
    <name type="scientific">Brassica rapa subsp. trilocularis</name>
    <dbReference type="NCBI Taxonomy" id="1813537"/>
    <lineage>
        <taxon>Eukaryota</taxon>
        <taxon>Viridiplantae</taxon>
        <taxon>Streptophyta</taxon>
        <taxon>Embryophyta</taxon>
        <taxon>Tracheophyta</taxon>
        <taxon>Spermatophyta</taxon>
        <taxon>Magnoliopsida</taxon>
        <taxon>eudicotyledons</taxon>
        <taxon>Gunneridae</taxon>
        <taxon>Pentapetalae</taxon>
        <taxon>rosids</taxon>
        <taxon>malvids</taxon>
        <taxon>Brassicales</taxon>
        <taxon>Brassicaceae</taxon>
        <taxon>Brassiceae</taxon>
        <taxon>Brassica</taxon>
    </lineage>
</organism>
<dbReference type="Proteomes" id="UP000823674">
    <property type="component" value="Chromosome A03"/>
</dbReference>
<accession>A0ABQ7MZN2</accession>